<reference evidence="1" key="1">
    <citation type="submission" date="2020-07" db="EMBL/GenBank/DDBJ databases">
        <title>Multicomponent nature underlies the extraordinary mechanical properties of spider dragline silk.</title>
        <authorList>
            <person name="Kono N."/>
            <person name="Nakamura H."/>
            <person name="Mori M."/>
            <person name="Yoshida Y."/>
            <person name="Ohtoshi R."/>
            <person name="Malay A.D."/>
            <person name="Moran D.A.P."/>
            <person name="Tomita M."/>
            <person name="Numata K."/>
            <person name="Arakawa K."/>
        </authorList>
    </citation>
    <scope>NUCLEOTIDE SEQUENCE</scope>
</reference>
<accession>A0A8X6KVI8</accession>
<sequence length="100" mass="11629">MPDDYWSSLEPPLSFKGALARSFDCWLFVFRMPIPVYCFQRRVHVAITSRSCFASGANSITRPISHRKLMRCYKPILLILQNYHKICVTYKVKINLPGMS</sequence>
<name>A0A8X6KVI8_TRICU</name>
<gene>
    <name evidence="1" type="ORF">TNCT_290591</name>
</gene>
<evidence type="ECO:0000313" key="2">
    <source>
        <dbReference type="Proteomes" id="UP000887116"/>
    </source>
</evidence>
<dbReference type="Proteomes" id="UP000887116">
    <property type="component" value="Unassembled WGS sequence"/>
</dbReference>
<keyword evidence="2" id="KW-1185">Reference proteome</keyword>
<protein>
    <submittedName>
        <fullName evidence="1">Uncharacterized protein</fullName>
    </submittedName>
</protein>
<proteinExistence type="predicted"/>
<organism evidence="1 2">
    <name type="scientific">Trichonephila clavata</name>
    <name type="common">Joro spider</name>
    <name type="synonym">Nephila clavata</name>
    <dbReference type="NCBI Taxonomy" id="2740835"/>
    <lineage>
        <taxon>Eukaryota</taxon>
        <taxon>Metazoa</taxon>
        <taxon>Ecdysozoa</taxon>
        <taxon>Arthropoda</taxon>
        <taxon>Chelicerata</taxon>
        <taxon>Arachnida</taxon>
        <taxon>Araneae</taxon>
        <taxon>Araneomorphae</taxon>
        <taxon>Entelegynae</taxon>
        <taxon>Araneoidea</taxon>
        <taxon>Nephilidae</taxon>
        <taxon>Trichonephila</taxon>
    </lineage>
</organism>
<dbReference type="AlphaFoldDB" id="A0A8X6KVI8"/>
<dbReference type="EMBL" id="BMAO01022730">
    <property type="protein sequence ID" value="GFQ83928.1"/>
    <property type="molecule type" value="Genomic_DNA"/>
</dbReference>
<comment type="caution">
    <text evidence="1">The sequence shown here is derived from an EMBL/GenBank/DDBJ whole genome shotgun (WGS) entry which is preliminary data.</text>
</comment>
<evidence type="ECO:0000313" key="1">
    <source>
        <dbReference type="EMBL" id="GFQ83928.1"/>
    </source>
</evidence>